<organism evidence="1">
    <name type="scientific">Eutreptiella gymnastica</name>
    <dbReference type="NCBI Taxonomy" id="73025"/>
    <lineage>
        <taxon>Eukaryota</taxon>
        <taxon>Discoba</taxon>
        <taxon>Euglenozoa</taxon>
        <taxon>Euglenida</taxon>
        <taxon>Spirocuta</taxon>
        <taxon>Euglenophyceae</taxon>
        <taxon>Eutreptiales</taxon>
        <taxon>Eutreptiaceae</taxon>
        <taxon>Eutreptiella</taxon>
    </lineage>
</organism>
<dbReference type="EMBL" id="HBGA01073890">
    <property type="protein sequence ID" value="CAD9016498.1"/>
    <property type="molecule type" value="Transcribed_RNA"/>
</dbReference>
<gene>
    <name evidence="1" type="ORF">EGYM00392_LOCUS27607</name>
</gene>
<name>A0A7S1ILH8_9EUGL</name>
<proteinExistence type="predicted"/>
<accession>A0A7S1ILH8</accession>
<reference evidence="1" key="1">
    <citation type="submission" date="2021-01" db="EMBL/GenBank/DDBJ databases">
        <authorList>
            <person name="Corre E."/>
            <person name="Pelletier E."/>
            <person name="Niang G."/>
            <person name="Scheremetjew M."/>
            <person name="Finn R."/>
            <person name="Kale V."/>
            <person name="Holt S."/>
            <person name="Cochrane G."/>
            <person name="Meng A."/>
            <person name="Brown T."/>
            <person name="Cohen L."/>
        </authorList>
    </citation>
    <scope>NUCLEOTIDE SEQUENCE</scope>
    <source>
        <strain evidence="1">NIES-381</strain>
    </source>
</reference>
<evidence type="ECO:0000313" key="1">
    <source>
        <dbReference type="EMBL" id="CAD9016498.1"/>
    </source>
</evidence>
<sequence>MMDRPKGVAVQKGLAMSVGRIATAEKTTSMRFRPGDCTPMQKNGNTETLHLLSIFVSCTPAGWTMHIAAVFAVEPRLCGWRWGLNFRLCGLVILGRSQGDGPLFEPQNVEIETSLMDCQWAGSLQGNFGGCSFFRAVHQGSV</sequence>
<protein>
    <submittedName>
        <fullName evidence="1">Uncharacterized protein</fullName>
    </submittedName>
</protein>
<dbReference type="AlphaFoldDB" id="A0A7S1ILH8"/>